<proteinExistence type="predicted"/>
<sequence>MPIDIDAFNAWLKGLAELTFPIAVASFLLFKGNKTLEGLRITIDILTIEVKVGMGIVVNKLDAQEEYEKELELALARAANIDNRGGKD</sequence>
<accession>A0A0F9U0I6</accession>
<gene>
    <name evidence="1" type="ORF">LCGC14_0665640</name>
</gene>
<dbReference type="EMBL" id="LAZR01001291">
    <property type="protein sequence ID" value="KKN47168.1"/>
    <property type="molecule type" value="Genomic_DNA"/>
</dbReference>
<evidence type="ECO:0000313" key="1">
    <source>
        <dbReference type="EMBL" id="KKN47168.1"/>
    </source>
</evidence>
<organism evidence="1">
    <name type="scientific">marine sediment metagenome</name>
    <dbReference type="NCBI Taxonomy" id="412755"/>
    <lineage>
        <taxon>unclassified sequences</taxon>
        <taxon>metagenomes</taxon>
        <taxon>ecological metagenomes</taxon>
    </lineage>
</organism>
<reference evidence="1" key="1">
    <citation type="journal article" date="2015" name="Nature">
        <title>Complex archaea that bridge the gap between prokaryotes and eukaryotes.</title>
        <authorList>
            <person name="Spang A."/>
            <person name="Saw J.H."/>
            <person name="Jorgensen S.L."/>
            <person name="Zaremba-Niedzwiedzka K."/>
            <person name="Martijn J."/>
            <person name="Lind A.E."/>
            <person name="van Eijk R."/>
            <person name="Schleper C."/>
            <person name="Guy L."/>
            <person name="Ettema T.J."/>
        </authorList>
    </citation>
    <scope>NUCLEOTIDE SEQUENCE</scope>
</reference>
<protein>
    <submittedName>
        <fullName evidence="1">Uncharacterized protein</fullName>
    </submittedName>
</protein>
<comment type="caution">
    <text evidence="1">The sequence shown here is derived from an EMBL/GenBank/DDBJ whole genome shotgun (WGS) entry which is preliminary data.</text>
</comment>
<dbReference type="AlphaFoldDB" id="A0A0F9U0I6"/>
<name>A0A0F9U0I6_9ZZZZ</name>